<gene>
    <name evidence="1" type="ORF">ACAOBT_LOCUS37594</name>
</gene>
<proteinExistence type="predicted"/>
<name>A0A9P0QGY4_ACAOB</name>
<evidence type="ECO:0000313" key="1">
    <source>
        <dbReference type="EMBL" id="CAH2020058.1"/>
    </source>
</evidence>
<keyword evidence="2" id="KW-1185">Reference proteome</keyword>
<dbReference type="Proteomes" id="UP001152888">
    <property type="component" value="Unassembled WGS sequence"/>
</dbReference>
<comment type="caution">
    <text evidence="1">The sequence shown here is derived from an EMBL/GenBank/DDBJ whole genome shotgun (WGS) entry which is preliminary data.</text>
</comment>
<sequence length="82" mass="9505">MFSICTTRFLASFQLDSGRSASVSVFAEFFFYTIQTKGVKTVNSFKNKLKKYLYTDRVLLYGQDGRTFIYSVSCKVIDIVKW</sequence>
<protein>
    <submittedName>
        <fullName evidence="1">Uncharacterized protein</fullName>
    </submittedName>
</protein>
<reference evidence="1" key="1">
    <citation type="submission" date="2022-03" db="EMBL/GenBank/DDBJ databases">
        <authorList>
            <person name="Sayadi A."/>
        </authorList>
    </citation>
    <scope>NUCLEOTIDE SEQUENCE</scope>
</reference>
<dbReference type="AlphaFoldDB" id="A0A9P0QGY4"/>
<evidence type="ECO:0000313" key="2">
    <source>
        <dbReference type="Proteomes" id="UP001152888"/>
    </source>
</evidence>
<dbReference type="EMBL" id="CAKOFQ010010744">
    <property type="protein sequence ID" value="CAH2020058.1"/>
    <property type="molecule type" value="Genomic_DNA"/>
</dbReference>
<organism evidence="1 2">
    <name type="scientific">Acanthoscelides obtectus</name>
    <name type="common">Bean weevil</name>
    <name type="synonym">Bruchus obtectus</name>
    <dbReference type="NCBI Taxonomy" id="200917"/>
    <lineage>
        <taxon>Eukaryota</taxon>
        <taxon>Metazoa</taxon>
        <taxon>Ecdysozoa</taxon>
        <taxon>Arthropoda</taxon>
        <taxon>Hexapoda</taxon>
        <taxon>Insecta</taxon>
        <taxon>Pterygota</taxon>
        <taxon>Neoptera</taxon>
        <taxon>Endopterygota</taxon>
        <taxon>Coleoptera</taxon>
        <taxon>Polyphaga</taxon>
        <taxon>Cucujiformia</taxon>
        <taxon>Chrysomeloidea</taxon>
        <taxon>Chrysomelidae</taxon>
        <taxon>Bruchinae</taxon>
        <taxon>Bruchini</taxon>
        <taxon>Acanthoscelides</taxon>
    </lineage>
</organism>
<accession>A0A9P0QGY4</accession>